<dbReference type="InterPro" id="IPR027396">
    <property type="entry name" value="DsrEFH-like"/>
</dbReference>
<keyword evidence="3" id="KW-1185">Reference proteome</keyword>
<gene>
    <name evidence="2" type="ORF">S2091_1682</name>
</gene>
<accession>A0A2S9H124</accession>
<dbReference type="OrthoDB" id="5295901at2"/>
<dbReference type="Proteomes" id="UP000237839">
    <property type="component" value="Unassembled WGS sequence"/>
</dbReference>
<reference evidence="2 3" key="1">
    <citation type="submission" date="2018-02" db="EMBL/GenBank/DDBJ databases">
        <title>Solimicrobium silvestre gen. nov., sp. nov., isolated from alpine forest soil.</title>
        <authorList>
            <person name="Margesin R."/>
            <person name="Albuquerque L."/>
            <person name="Zhang D.-C."/>
            <person name="Froufe H.J.C."/>
            <person name="Severino R."/>
            <person name="Roxo I."/>
            <person name="Egas C."/>
            <person name="Da Costa M.S."/>
        </authorList>
    </citation>
    <scope>NUCLEOTIDE SEQUENCE [LARGE SCALE GENOMIC DNA]</scope>
    <source>
        <strain evidence="2 3">S20-91</strain>
    </source>
</reference>
<evidence type="ECO:0000256" key="1">
    <source>
        <dbReference type="SAM" id="SignalP"/>
    </source>
</evidence>
<protein>
    <submittedName>
        <fullName evidence="2">Uncharacterized protein</fullName>
    </submittedName>
</protein>
<keyword evidence="1" id="KW-0732">Signal</keyword>
<dbReference type="PANTHER" id="PTHR37691">
    <property type="entry name" value="BLR3518 PROTEIN"/>
    <property type="match status" value="1"/>
</dbReference>
<dbReference type="AlphaFoldDB" id="A0A2S9H124"/>
<dbReference type="PANTHER" id="PTHR37691:SF1">
    <property type="entry name" value="BLR3518 PROTEIN"/>
    <property type="match status" value="1"/>
</dbReference>
<comment type="caution">
    <text evidence="2">The sequence shown here is derived from an EMBL/GenBank/DDBJ whole genome shotgun (WGS) entry which is preliminary data.</text>
</comment>
<dbReference type="Gene3D" id="3.40.1260.10">
    <property type="entry name" value="DsrEFH-like"/>
    <property type="match status" value="1"/>
</dbReference>
<dbReference type="Pfam" id="PF02635">
    <property type="entry name" value="DsrE"/>
    <property type="match status" value="1"/>
</dbReference>
<feature type="chain" id="PRO_5015592441" evidence="1">
    <location>
        <begin position="32"/>
        <end position="152"/>
    </location>
</feature>
<feature type="signal peptide" evidence="1">
    <location>
        <begin position="1"/>
        <end position="31"/>
    </location>
</feature>
<dbReference type="InterPro" id="IPR003787">
    <property type="entry name" value="Sulphur_relay_DsrE/F-like"/>
</dbReference>
<proteinExistence type="predicted"/>
<organism evidence="2 3">
    <name type="scientific">Solimicrobium silvestre</name>
    <dbReference type="NCBI Taxonomy" id="2099400"/>
    <lineage>
        <taxon>Bacteria</taxon>
        <taxon>Pseudomonadati</taxon>
        <taxon>Pseudomonadota</taxon>
        <taxon>Betaproteobacteria</taxon>
        <taxon>Burkholderiales</taxon>
        <taxon>Oxalobacteraceae</taxon>
        <taxon>Solimicrobium</taxon>
    </lineage>
</organism>
<dbReference type="RefSeq" id="WP_105531343.1">
    <property type="nucleotide sequence ID" value="NZ_PUGF01000006.1"/>
</dbReference>
<dbReference type="SUPFAM" id="SSF75169">
    <property type="entry name" value="DsrEFH-like"/>
    <property type="match status" value="1"/>
</dbReference>
<evidence type="ECO:0000313" key="3">
    <source>
        <dbReference type="Proteomes" id="UP000237839"/>
    </source>
</evidence>
<name>A0A2S9H124_9BURK</name>
<evidence type="ECO:0000313" key="2">
    <source>
        <dbReference type="EMBL" id="PRC93681.1"/>
    </source>
</evidence>
<dbReference type="EMBL" id="PUGF01000006">
    <property type="protein sequence ID" value="PRC93681.1"/>
    <property type="molecule type" value="Genomic_DNA"/>
</dbReference>
<sequence>MNKLFSIRRTILFNSLALAGIGLLSAKQSSAAQNNSDSSTFKTVFQVSDADPQKWQLTLANAKNLQIDLGEKNGSIEIVAYGPGIAMFKAESEVAPQVLQAMQAGVLIRVCENSMHGQHLKHEDMISAVGFVPSGVGELVRRQAAGYAYIRS</sequence>